<evidence type="ECO:0000256" key="1">
    <source>
        <dbReference type="ARBA" id="ARBA00002724"/>
    </source>
</evidence>
<feature type="domain" description="SAM-dependent MTase RsmB/NOP-type" evidence="15">
    <location>
        <begin position="171"/>
        <end position="444"/>
    </location>
</feature>
<evidence type="ECO:0000256" key="6">
    <source>
        <dbReference type="ARBA" id="ARBA00022552"/>
    </source>
</evidence>
<evidence type="ECO:0000256" key="4">
    <source>
        <dbReference type="ARBA" id="ARBA00012140"/>
    </source>
</evidence>
<dbReference type="PANTHER" id="PTHR22807">
    <property type="entry name" value="NOP2 YEAST -RELATED NOL1/NOP2/FMU SUN DOMAIN-CONTAINING"/>
    <property type="match status" value="1"/>
</dbReference>
<evidence type="ECO:0000256" key="14">
    <source>
        <dbReference type="PROSITE-ProRule" id="PRU01023"/>
    </source>
</evidence>
<dbReference type="InterPro" id="IPR029063">
    <property type="entry name" value="SAM-dependent_MTases_sf"/>
</dbReference>
<dbReference type="InterPro" id="IPR023267">
    <property type="entry name" value="RCMT"/>
</dbReference>
<evidence type="ECO:0000256" key="10">
    <source>
        <dbReference type="ARBA" id="ARBA00022884"/>
    </source>
</evidence>
<dbReference type="InterPro" id="IPR035926">
    <property type="entry name" value="NusB-like_sf"/>
</dbReference>
<dbReference type="NCBIfam" id="TIGR00563">
    <property type="entry name" value="rsmB"/>
    <property type="match status" value="1"/>
</dbReference>
<keyword evidence="8 14" id="KW-0808">Transferase</keyword>
<dbReference type="Gene3D" id="3.40.50.150">
    <property type="entry name" value="Vaccinia Virus protein VP39"/>
    <property type="match status" value="1"/>
</dbReference>
<dbReference type="InterPro" id="IPR001678">
    <property type="entry name" value="MeTrfase_RsmB-F_NOP2_dom"/>
</dbReference>
<dbReference type="PROSITE" id="PS51686">
    <property type="entry name" value="SAM_MT_RSMB_NOP"/>
    <property type="match status" value="1"/>
</dbReference>
<dbReference type="EC" id="2.1.1.176" evidence="4"/>
<dbReference type="SUPFAM" id="SSF48013">
    <property type="entry name" value="NusB-like"/>
    <property type="match status" value="1"/>
</dbReference>
<comment type="subcellular location">
    <subcellularLocation>
        <location evidence="2">Cytoplasm</location>
    </subcellularLocation>
</comment>
<keyword evidence="10 14" id="KW-0694">RNA-binding</keyword>
<evidence type="ECO:0000256" key="2">
    <source>
        <dbReference type="ARBA" id="ARBA00004496"/>
    </source>
</evidence>
<comment type="caution">
    <text evidence="16">The sequence shown here is derived from an EMBL/GenBank/DDBJ whole genome shotgun (WGS) entry which is preliminary data.</text>
</comment>
<dbReference type="Pfam" id="PF01029">
    <property type="entry name" value="NusB"/>
    <property type="match status" value="1"/>
</dbReference>
<keyword evidence="5" id="KW-0963">Cytoplasm</keyword>
<evidence type="ECO:0000256" key="7">
    <source>
        <dbReference type="ARBA" id="ARBA00022603"/>
    </source>
</evidence>
<comment type="catalytic activity">
    <reaction evidence="13">
        <text>cytidine(967) in 16S rRNA + S-adenosyl-L-methionine = 5-methylcytidine(967) in 16S rRNA + S-adenosyl-L-homocysteine + H(+)</text>
        <dbReference type="Rhea" id="RHEA:42748"/>
        <dbReference type="Rhea" id="RHEA-COMP:10219"/>
        <dbReference type="Rhea" id="RHEA-COMP:10220"/>
        <dbReference type="ChEBI" id="CHEBI:15378"/>
        <dbReference type="ChEBI" id="CHEBI:57856"/>
        <dbReference type="ChEBI" id="CHEBI:59789"/>
        <dbReference type="ChEBI" id="CHEBI:74483"/>
        <dbReference type="ChEBI" id="CHEBI:82748"/>
        <dbReference type="EC" id="2.1.1.176"/>
    </reaction>
</comment>
<dbReference type="Gene3D" id="3.30.70.1170">
    <property type="entry name" value="Sun protein, domain 3"/>
    <property type="match status" value="1"/>
</dbReference>
<feature type="binding site" evidence="14">
    <location>
        <begin position="265"/>
        <end position="271"/>
    </location>
    <ligand>
        <name>S-adenosyl-L-methionine</name>
        <dbReference type="ChEBI" id="CHEBI:59789"/>
    </ligand>
</feature>
<name>A0ABW7G6D3_9BURK</name>
<evidence type="ECO:0000256" key="9">
    <source>
        <dbReference type="ARBA" id="ARBA00022691"/>
    </source>
</evidence>
<organism evidence="16 17">
    <name type="scientific">Pelomonas nitida</name>
    <dbReference type="NCBI Taxonomy" id="3299027"/>
    <lineage>
        <taxon>Bacteria</taxon>
        <taxon>Pseudomonadati</taxon>
        <taxon>Pseudomonadota</taxon>
        <taxon>Betaproteobacteria</taxon>
        <taxon>Burkholderiales</taxon>
        <taxon>Sphaerotilaceae</taxon>
        <taxon>Roseateles</taxon>
    </lineage>
</organism>
<dbReference type="PANTHER" id="PTHR22807:SF61">
    <property type="entry name" value="NOL1_NOP2_SUN FAMILY PROTEIN _ ANTITERMINATION NUSB DOMAIN-CONTAINING PROTEIN"/>
    <property type="match status" value="1"/>
</dbReference>
<feature type="binding site" evidence="14">
    <location>
        <position position="333"/>
    </location>
    <ligand>
        <name>S-adenosyl-L-methionine</name>
        <dbReference type="ChEBI" id="CHEBI:59789"/>
    </ligand>
</feature>
<keyword evidence="6" id="KW-0698">rRNA processing</keyword>
<evidence type="ECO:0000256" key="12">
    <source>
        <dbReference type="ARBA" id="ARBA00031088"/>
    </source>
</evidence>
<sequence length="444" mass="47440">MSQSPQSGHPSAPLHRLLAQAADAVQGVRDGKSLTDLLARAPADLRPGAQALAFATLRRLGSAEAVRQQLAPKAPPPRVNALLLVALALLWPEPGVEPMYADHTLVDQAVKAAKQRAPASAAFINAVLRRFLRERQALMAAAERSPLGAFNHPAWWIEKLKADWPTQWQAILAANNRPPPMTLRVHAQQATAATYVERLAALGMPARALGGATPQAVVLDRPAPVSALPGFDEGLVSVQDAAAQLAAPLLIGTGLRPGARVLDACAAPGGKTAHLLEIEPDLQLTALDADAQRLTRVQDNLNRLQQKATLKAADARQTAAWWDGQPFDAILLDAPCSASGIVRRHPDVRWLRRPDDIAALATIQAELLDALWPLLAPGGRLVYATCSVFRAEGQAQLDAFLQRQPHAKSHAVPGFTGHLLPVAENASQPEPPLDGFFYALITKP</sequence>
<evidence type="ECO:0000313" key="16">
    <source>
        <dbReference type="EMBL" id="MFG6457483.1"/>
    </source>
</evidence>
<evidence type="ECO:0000256" key="3">
    <source>
        <dbReference type="ARBA" id="ARBA00007494"/>
    </source>
</evidence>
<dbReference type="Pfam" id="PF22458">
    <property type="entry name" value="RsmF-B_ferredox"/>
    <property type="match status" value="1"/>
</dbReference>
<reference evidence="16 17" key="1">
    <citation type="submission" date="2024-09" db="EMBL/GenBank/DDBJ databases">
        <title>Novel species of the genus Pelomonas and Roseateles isolated from streams.</title>
        <authorList>
            <person name="Lu H."/>
        </authorList>
    </citation>
    <scope>NUCLEOTIDE SEQUENCE [LARGE SCALE GENOMIC DNA]</scope>
    <source>
        <strain evidence="16 17">BYS96W</strain>
    </source>
</reference>
<protein>
    <recommendedName>
        <fullName evidence="4">16S rRNA (cytosine(967)-C(5))-methyltransferase</fullName>
        <ecNumber evidence="4">2.1.1.176</ecNumber>
    </recommendedName>
    <alternativeName>
        <fullName evidence="11">16S rRNA m5C967 methyltransferase</fullName>
    </alternativeName>
    <alternativeName>
        <fullName evidence="12">rRNA (cytosine-C(5)-)-methyltransferase RsmB</fullName>
    </alternativeName>
</protein>
<dbReference type="GO" id="GO:0032259">
    <property type="term" value="P:methylation"/>
    <property type="evidence" value="ECO:0007669"/>
    <property type="project" value="UniProtKB-KW"/>
</dbReference>
<accession>A0ABW7G6D3</accession>
<proteinExistence type="inferred from homology"/>
<keyword evidence="7 14" id="KW-0489">Methyltransferase</keyword>
<keyword evidence="17" id="KW-1185">Reference proteome</keyword>
<dbReference type="RefSeq" id="WP_394488341.1">
    <property type="nucleotide sequence ID" value="NZ_JBIGIA010000007.1"/>
</dbReference>
<dbReference type="InterPro" id="IPR004573">
    <property type="entry name" value="rRNA_ssu_MeTfrase_B"/>
</dbReference>
<dbReference type="SUPFAM" id="SSF53335">
    <property type="entry name" value="S-adenosyl-L-methionine-dependent methyltransferases"/>
    <property type="match status" value="1"/>
</dbReference>
<dbReference type="NCBIfam" id="NF008149">
    <property type="entry name" value="PRK10901.1"/>
    <property type="match status" value="1"/>
</dbReference>
<dbReference type="GO" id="GO:0008168">
    <property type="term" value="F:methyltransferase activity"/>
    <property type="evidence" value="ECO:0007669"/>
    <property type="project" value="UniProtKB-KW"/>
</dbReference>
<feature type="binding site" evidence="14">
    <location>
        <position position="314"/>
    </location>
    <ligand>
        <name>S-adenosyl-L-methionine</name>
        <dbReference type="ChEBI" id="CHEBI:59789"/>
    </ligand>
</feature>
<dbReference type="Gene3D" id="1.10.287.730">
    <property type="entry name" value="Helix hairpin bin"/>
    <property type="match status" value="1"/>
</dbReference>
<feature type="binding site" evidence="14">
    <location>
        <position position="288"/>
    </location>
    <ligand>
        <name>S-adenosyl-L-methionine</name>
        <dbReference type="ChEBI" id="CHEBI:59789"/>
    </ligand>
</feature>
<comment type="similarity">
    <text evidence="3 14">Belongs to the class I-like SAM-binding methyltransferase superfamily. RsmB/NOP family.</text>
</comment>
<evidence type="ECO:0000256" key="13">
    <source>
        <dbReference type="ARBA" id="ARBA00047283"/>
    </source>
</evidence>
<dbReference type="CDD" id="cd02440">
    <property type="entry name" value="AdoMet_MTases"/>
    <property type="match status" value="1"/>
</dbReference>
<evidence type="ECO:0000313" key="17">
    <source>
        <dbReference type="Proteomes" id="UP001606305"/>
    </source>
</evidence>
<evidence type="ECO:0000256" key="11">
    <source>
        <dbReference type="ARBA" id="ARBA00030399"/>
    </source>
</evidence>
<evidence type="ECO:0000259" key="15">
    <source>
        <dbReference type="PROSITE" id="PS51686"/>
    </source>
</evidence>
<gene>
    <name evidence="16" type="primary">rsmB</name>
    <name evidence="16" type="ORF">ACG00X_11620</name>
</gene>
<dbReference type="Pfam" id="PF01189">
    <property type="entry name" value="Methyltr_RsmB-F"/>
    <property type="match status" value="1"/>
</dbReference>
<dbReference type="PROSITE" id="PS01153">
    <property type="entry name" value="NOL1_NOP2_SUN"/>
    <property type="match status" value="1"/>
</dbReference>
<dbReference type="PRINTS" id="PR02008">
    <property type="entry name" value="RCMTFAMILY"/>
</dbReference>
<evidence type="ECO:0000256" key="5">
    <source>
        <dbReference type="ARBA" id="ARBA00022490"/>
    </source>
</evidence>
<evidence type="ECO:0000256" key="8">
    <source>
        <dbReference type="ARBA" id="ARBA00022679"/>
    </source>
</evidence>
<feature type="active site" description="Nucleophile" evidence="14">
    <location>
        <position position="386"/>
    </location>
</feature>
<dbReference type="Gene3D" id="1.10.940.10">
    <property type="entry name" value="NusB-like"/>
    <property type="match status" value="1"/>
</dbReference>
<dbReference type="InterPro" id="IPR049560">
    <property type="entry name" value="MeTrfase_RsmB-F_NOP2_cat"/>
</dbReference>
<keyword evidence="9 14" id="KW-0949">S-adenosyl-L-methionine</keyword>
<dbReference type="InterPro" id="IPR018314">
    <property type="entry name" value="RsmB/NOL1/NOP2-like_CS"/>
</dbReference>
<comment type="function">
    <text evidence="1">Specifically methylates the cytosine at position 967 (m5C967) of 16S rRNA.</text>
</comment>
<dbReference type="InterPro" id="IPR054728">
    <property type="entry name" value="RsmB-like_ferredoxin"/>
</dbReference>
<dbReference type="EMBL" id="JBIGIA010000007">
    <property type="protein sequence ID" value="MFG6457483.1"/>
    <property type="molecule type" value="Genomic_DNA"/>
</dbReference>
<dbReference type="InterPro" id="IPR006027">
    <property type="entry name" value="NusB_RsmB_TIM44"/>
</dbReference>
<dbReference type="Proteomes" id="UP001606305">
    <property type="component" value="Unassembled WGS sequence"/>
</dbReference>